<dbReference type="InterPro" id="IPR010918">
    <property type="entry name" value="PurM-like_C_dom"/>
</dbReference>
<dbReference type="EMBL" id="CP034015">
    <property type="protein sequence ID" value="AZG72525.1"/>
    <property type="molecule type" value="Genomic_DNA"/>
</dbReference>
<keyword evidence="2" id="KW-0547">Nucleotide-binding</keyword>
<comment type="function">
    <text evidence="2">Catalyzes the ATP-dependent phosphorylation of thiamine-monophosphate (TMP) to form thiamine-pyrophosphate (TPP), the active form of vitamin B1.</text>
</comment>
<comment type="pathway">
    <text evidence="2">Cofactor biosynthesis; thiamine diphosphate biosynthesis; thiamine diphosphate from thiamine phosphate: step 1/1.</text>
</comment>
<evidence type="ECO:0000313" key="5">
    <source>
        <dbReference type="EMBL" id="AZG72525.1"/>
    </source>
</evidence>
<keyword evidence="2" id="KW-0479">Metal-binding</keyword>
<feature type="binding site" evidence="2">
    <location>
        <position position="58"/>
    </location>
    <ligand>
        <name>Mg(2+)</name>
        <dbReference type="ChEBI" id="CHEBI:18420"/>
        <label>4</label>
    </ligand>
</feature>
<feature type="binding site" evidence="2">
    <location>
        <position position="88"/>
    </location>
    <ligand>
        <name>Mg(2+)</name>
        <dbReference type="ChEBI" id="CHEBI:18420"/>
        <label>2</label>
    </ligand>
</feature>
<comment type="caution">
    <text evidence="2">Lacks conserved residue(s) required for the propagation of feature annotation.</text>
</comment>
<feature type="binding site" evidence="2">
    <location>
        <position position="43"/>
    </location>
    <ligand>
        <name>Mg(2+)</name>
        <dbReference type="ChEBI" id="CHEBI:18420"/>
        <label>3</label>
    </ligand>
</feature>
<feature type="binding site" evidence="2">
    <location>
        <position position="60"/>
    </location>
    <ligand>
        <name>Mg(2+)</name>
        <dbReference type="ChEBI" id="CHEBI:18420"/>
        <label>1</label>
    </ligand>
</feature>
<dbReference type="GO" id="GO:0009228">
    <property type="term" value="P:thiamine biosynthetic process"/>
    <property type="evidence" value="ECO:0007669"/>
    <property type="project" value="UniProtKB-KW"/>
</dbReference>
<dbReference type="PIRSF" id="PIRSF005303">
    <property type="entry name" value="Thiam_monoph_kin"/>
    <property type="match status" value="1"/>
</dbReference>
<feature type="binding site" evidence="2">
    <location>
        <position position="67"/>
    </location>
    <ligand>
        <name>substrate</name>
    </ligand>
</feature>
<dbReference type="GO" id="GO:0009030">
    <property type="term" value="F:thiamine-phosphate kinase activity"/>
    <property type="evidence" value="ECO:0007669"/>
    <property type="project" value="UniProtKB-UniRule"/>
</dbReference>
<dbReference type="EC" id="2.7.4.16" evidence="2"/>
<feature type="domain" description="PurM-like C-terminal" evidence="4">
    <location>
        <begin position="163"/>
        <end position="317"/>
    </location>
</feature>
<keyword evidence="2" id="KW-0460">Magnesium</keyword>
<feature type="binding site" evidence="2">
    <location>
        <position position="88"/>
    </location>
    <ligand>
        <name>Mg(2+)</name>
        <dbReference type="ChEBI" id="CHEBI:18420"/>
        <label>4</label>
    </ligand>
</feature>
<accession>A0A3G8LTI3</accession>
<feature type="binding site" evidence="2">
    <location>
        <position position="330"/>
    </location>
    <ligand>
        <name>substrate</name>
    </ligand>
</feature>
<dbReference type="AlphaFoldDB" id="A0A3G8LTI3"/>
<feature type="binding site" evidence="2">
    <location>
        <position position="159"/>
    </location>
    <ligand>
        <name>ATP</name>
        <dbReference type="ChEBI" id="CHEBI:30616"/>
    </ligand>
</feature>
<feature type="binding site" evidence="2">
    <location>
        <position position="275"/>
    </location>
    <ligand>
        <name>substrate</name>
    </ligand>
</feature>
<dbReference type="PANTHER" id="PTHR30270">
    <property type="entry name" value="THIAMINE-MONOPHOSPHATE KINASE"/>
    <property type="match status" value="1"/>
</dbReference>
<dbReference type="Gene3D" id="3.30.1330.10">
    <property type="entry name" value="PurM-like, N-terminal domain"/>
    <property type="match status" value="1"/>
</dbReference>
<evidence type="ECO:0000256" key="1">
    <source>
        <dbReference type="ARBA" id="ARBA00022977"/>
    </source>
</evidence>
<protein>
    <recommendedName>
        <fullName evidence="2">Thiamine-monophosphate kinase</fullName>
        <shortName evidence="2">TMP kinase</shortName>
        <shortName evidence="2">Thiamine-phosphate kinase</shortName>
        <ecNumber evidence="2">2.7.4.16</ecNumber>
    </recommendedName>
</protein>
<dbReference type="GO" id="GO:0000287">
    <property type="term" value="F:magnesium ion binding"/>
    <property type="evidence" value="ECO:0007669"/>
    <property type="project" value="UniProtKB-UniRule"/>
</dbReference>
<sequence>MVSKLRWTVYRTRLNVKEFQLIEHYFRNKGQQRRDVELSIGDDCALVNPTGNKSLAISCDTLVENVHFFADIPAHALGYKSLAVNLSDLAAMGAEPAWFTLALTLPNVDQPWLAHFSEGLFEIAEYYGIALIGGDTTRGPRSISITINGQVPKGTALTRSGAKIGDWIYVTGTLGDSALGLDILRGVKTVNTEDKEYLINRHYYPTPRVLAGQAMRTLATSAIDLSDGLMSDIGHVLSASKVGAIIDVNQIPLSKSIKANLSREDALSYALTGGEDYELLFTVPESQRGAIDTALIHAGAKFVKIGQICAGDKLKFVDDGIAFTPVSRSFEHF</sequence>
<dbReference type="Pfam" id="PF02769">
    <property type="entry name" value="AIRS_C"/>
    <property type="match status" value="1"/>
</dbReference>
<dbReference type="GO" id="GO:0005524">
    <property type="term" value="F:ATP binding"/>
    <property type="evidence" value="ECO:0007669"/>
    <property type="project" value="UniProtKB-UniRule"/>
</dbReference>
<reference evidence="6" key="1">
    <citation type="submission" date="2018-11" db="EMBL/GenBank/DDBJ databases">
        <title>Shewanella sp. M2.</title>
        <authorList>
            <person name="Hwang Y.J."/>
            <person name="Hwang C.Y."/>
        </authorList>
    </citation>
    <scope>NUCLEOTIDE SEQUENCE [LARGE SCALE GENOMIC DNA]</scope>
    <source>
        <strain evidence="6">LMG 19866</strain>
    </source>
</reference>
<dbReference type="SUPFAM" id="SSF56042">
    <property type="entry name" value="PurM C-terminal domain-like"/>
    <property type="match status" value="1"/>
</dbReference>
<dbReference type="KEGG" id="slj:EGC82_06875"/>
<dbReference type="NCBIfam" id="TIGR01379">
    <property type="entry name" value="thiL"/>
    <property type="match status" value="1"/>
</dbReference>
<feature type="binding site" evidence="2">
    <location>
        <position position="227"/>
    </location>
    <ligand>
        <name>Mg(2+)</name>
        <dbReference type="ChEBI" id="CHEBI:18420"/>
        <label>5</label>
    </ligand>
</feature>
<dbReference type="UniPathway" id="UPA00060">
    <property type="reaction ID" value="UER00142"/>
</dbReference>
<dbReference type="NCBIfam" id="NF004350">
    <property type="entry name" value="PRK05731.1-1"/>
    <property type="match status" value="1"/>
</dbReference>
<evidence type="ECO:0000313" key="6">
    <source>
        <dbReference type="Proteomes" id="UP000278035"/>
    </source>
</evidence>
<dbReference type="HAMAP" id="MF_02128">
    <property type="entry name" value="TMP_kinase"/>
    <property type="match status" value="1"/>
</dbReference>
<dbReference type="InterPro" id="IPR036676">
    <property type="entry name" value="PurM-like_C_sf"/>
</dbReference>
<comment type="similarity">
    <text evidence="2">Belongs to the thiamine-monophosphate kinase family.</text>
</comment>
<keyword evidence="6" id="KW-1185">Reference proteome</keyword>
<keyword evidence="2" id="KW-0067">ATP-binding</keyword>
<dbReference type="GO" id="GO:0009229">
    <property type="term" value="P:thiamine diphosphate biosynthetic process"/>
    <property type="evidence" value="ECO:0007669"/>
    <property type="project" value="UniProtKB-UniRule"/>
</dbReference>
<dbReference type="Gene3D" id="3.90.650.10">
    <property type="entry name" value="PurM-like C-terminal domain"/>
    <property type="match status" value="1"/>
</dbReference>
<dbReference type="Pfam" id="PF00586">
    <property type="entry name" value="AIRS"/>
    <property type="match status" value="1"/>
</dbReference>
<feature type="binding site" evidence="2">
    <location>
        <begin position="134"/>
        <end position="135"/>
    </location>
    <ligand>
        <name>ATP</name>
        <dbReference type="ChEBI" id="CHEBI:30616"/>
    </ligand>
</feature>
<dbReference type="InterPro" id="IPR036921">
    <property type="entry name" value="PurM-like_N_sf"/>
</dbReference>
<organism evidence="5 6">
    <name type="scientific">Shewanella livingstonensis</name>
    <dbReference type="NCBI Taxonomy" id="150120"/>
    <lineage>
        <taxon>Bacteria</taxon>
        <taxon>Pseudomonadati</taxon>
        <taxon>Pseudomonadota</taxon>
        <taxon>Gammaproteobacteria</taxon>
        <taxon>Alteromonadales</taxon>
        <taxon>Shewanellaceae</taxon>
        <taxon>Shewanella</taxon>
    </lineage>
</organism>
<feature type="binding site" evidence="2">
    <location>
        <position position="135"/>
    </location>
    <ligand>
        <name>Mg(2+)</name>
        <dbReference type="ChEBI" id="CHEBI:18420"/>
        <label>1</label>
    </ligand>
</feature>
<dbReference type="PANTHER" id="PTHR30270:SF0">
    <property type="entry name" value="THIAMINE-MONOPHOSPHATE KINASE"/>
    <property type="match status" value="1"/>
</dbReference>
<name>A0A3G8LTI3_9GAMM</name>
<feature type="binding site" evidence="2">
    <location>
        <position position="60"/>
    </location>
    <ligand>
        <name>Mg(2+)</name>
        <dbReference type="ChEBI" id="CHEBI:18420"/>
        <label>2</label>
    </ligand>
</feature>
<gene>
    <name evidence="2" type="primary">thiL</name>
    <name evidence="5" type="ORF">EGC82_06875</name>
</gene>
<evidence type="ECO:0000259" key="4">
    <source>
        <dbReference type="Pfam" id="PF02769"/>
    </source>
</evidence>
<evidence type="ECO:0000256" key="2">
    <source>
        <dbReference type="HAMAP-Rule" id="MF_02128"/>
    </source>
</evidence>
<feature type="binding site" evidence="2">
    <location>
        <position position="43"/>
    </location>
    <ligand>
        <name>Mg(2+)</name>
        <dbReference type="ChEBI" id="CHEBI:18420"/>
        <label>4</label>
    </ligand>
</feature>
<comment type="catalytic activity">
    <reaction evidence="2">
        <text>thiamine phosphate + ATP = thiamine diphosphate + ADP</text>
        <dbReference type="Rhea" id="RHEA:15913"/>
        <dbReference type="ChEBI" id="CHEBI:30616"/>
        <dbReference type="ChEBI" id="CHEBI:37575"/>
        <dbReference type="ChEBI" id="CHEBI:58937"/>
        <dbReference type="ChEBI" id="CHEBI:456216"/>
        <dbReference type="EC" id="2.7.4.16"/>
    </reaction>
</comment>
<feature type="binding site" evidence="2">
    <location>
        <position position="226"/>
    </location>
    <ligand>
        <name>ATP</name>
        <dbReference type="ChEBI" id="CHEBI:30616"/>
    </ligand>
</feature>
<dbReference type="OrthoDB" id="9802811at2"/>
<dbReference type="Proteomes" id="UP000278035">
    <property type="component" value="Chromosome"/>
</dbReference>
<dbReference type="InterPro" id="IPR006283">
    <property type="entry name" value="ThiL-like"/>
</dbReference>
<evidence type="ECO:0000259" key="3">
    <source>
        <dbReference type="Pfam" id="PF00586"/>
    </source>
</evidence>
<keyword evidence="2 5" id="KW-0418">Kinase</keyword>
<dbReference type="CDD" id="cd02194">
    <property type="entry name" value="ThiL"/>
    <property type="match status" value="1"/>
</dbReference>
<keyword evidence="2 5" id="KW-0808">Transferase</keyword>
<feature type="binding site" evidence="2">
    <location>
        <position position="224"/>
    </location>
    <ligand>
        <name>Mg(2+)</name>
        <dbReference type="ChEBI" id="CHEBI:18420"/>
        <label>3</label>
    </ligand>
</feature>
<dbReference type="InterPro" id="IPR016188">
    <property type="entry name" value="PurM-like_N"/>
</dbReference>
<proteinExistence type="inferred from homology"/>
<feature type="binding site" evidence="2">
    <location>
        <position position="88"/>
    </location>
    <ligand>
        <name>Mg(2+)</name>
        <dbReference type="ChEBI" id="CHEBI:18420"/>
        <label>3</label>
    </ligand>
</feature>
<keyword evidence="1 2" id="KW-0784">Thiamine biosynthesis</keyword>
<dbReference type="SUPFAM" id="SSF55326">
    <property type="entry name" value="PurM N-terminal domain-like"/>
    <property type="match status" value="1"/>
</dbReference>
<feature type="domain" description="PurM-like N-terminal" evidence="3">
    <location>
        <begin position="41"/>
        <end position="150"/>
    </location>
</feature>
<comment type="miscellaneous">
    <text evidence="2">Reaction mechanism of ThiL seems to utilize a direct, inline transfer of the gamma-phosphate of ATP to TMP rather than a phosphorylated enzyme intermediate.</text>
</comment>